<name>A0A4R3I0N0_PAULE</name>
<reference evidence="2 3" key="1">
    <citation type="submission" date="2019-03" db="EMBL/GenBank/DDBJ databases">
        <title>Genomic Encyclopedia of Type Strains, Phase IV (KMG-IV): sequencing the most valuable type-strain genomes for metagenomic binning, comparative biology and taxonomic classification.</title>
        <authorList>
            <person name="Goeker M."/>
        </authorList>
    </citation>
    <scope>NUCLEOTIDE SEQUENCE [LARGE SCALE GENOMIC DNA]</scope>
    <source>
        <strain evidence="2 3">DSM 7445</strain>
    </source>
</reference>
<dbReference type="EMBL" id="SLZQ01000004">
    <property type="protein sequence ID" value="TCS37369.1"/>
    <property type="molecule type" value="Genomic_DNA"/>
</dbReference>
<dbReference type="AlphaFoldDB" id="A0A4R3I0N0"/>
<organism evidence="2 3">
    <name type="scientific">Paucimonas lemoignei</name>
    <name type="common">Pseudomonas lemoignei</name>
    <dbReference type="NCBI Taxonomy" id="29443"/>
    <lineage>
        <taxon>Bacteria</taxon>
        <taxon>Pseudomonadati</taxon>
        <taxon>Pseudomonadota</taxon>
        <taxon>Betaproteobacteria</taxon>
        <taxon>Burkholderiales</taxon>
        <taxon>Burkholderiaceae</taxon>
        <taxon>Paucimonas</taxon>
    </lineage>
</organism>
<dbReference type="Gene3D" id="3.10.450.50">
    <property type="match status" value="1"/>
</dbReference>
<dbReference type="GO" id="GO:0016853">
    <property type="term" value="F:isomerase activity"/>
    <property type="evidence" value="ECO:0007669"/>
    <property type="project" value="UniProtKB-KW"/>
</dbReference>
<dbReference type="Proteomes" id="UP000295382">
    <property type="component" value="Unassembled WGS sequence"/>
</dbReference>
<protein>
    <submittedName>
        <fullName evidence="2">Ketosteroid isomerase-like protein</fullName>
    </submittedName>
</protein>
<sequence length="124" mass="14048">MTTLTMDVLNKIIDAFNAHDVDTLVDSFAEDGEFLLAAGPDIWGTRLKGKAAIREALTKRFATTPDIQWTEGKNWIIGDKALSEWRVTATQPNGDKLDLRGCDLWEFRGDKIVKKDTYYKQIVK</sequence>
<dbReference type="Pfam" id="PF12680">
    <property type="entry name" value="SnoaL_2"/>
    <property type="match status" value="1"/>
</dbReference>
<comment type="caution">
    <text evidence="2">The sequence shown here is derived from an EMBL/GenBank/DDBJ whole genome shotgun (WGS) entry which is preliminary data.</text>
</comment>
<dbReference type="InterPro" id="IPR032710">
    <property type="entry name" value="NTF2-like_dom_sf"/>
</dbReference>
<dbReference type="SUPFAM" id="SSF54427">
    <property type="entry name" value="NTF2-like"/>
    <property type="match status" value="1"/>
</dbReference>
<proteinExistence type="predicted"/>
<dbReference type="OrthoDB" id="13610at2"/>
<evidence type="ECO:0000313" key="2">
    <source>
        <dbReference type="EMBL" id="TCS37369.1"/>
    </source>
</evidence>
<keyword evidence="3" id="KW-1185">Reference proteome</keyword>
<evidence type="ECO:0000313" key="3">
    <source>
        <dbReference type="Proteomes" id="UP000295382"/>
    </source>
</evidence>
<evidence type="ECO:0000259" key="1">
    <source>
        <dbReference type="Pfam" id="PF12680"/>
    </source>
</evidence>
<dbReference type="RefSeq" id="WP_132258315.1">
    <property type="nucleotide sequence ID" value="NZ_SLZQ01000004.1"/>
</dbReference>
<gene>
    <name evidence="2" type="ORF">EDC30_104172</name>
</gene>
<feature type="domain" description="SnoaL-like" evidence="1">
    <location>
        <begin position="12"/>
        <end position="114"/>
    </location>
</feature>
<keyword evidence="2" id="KW-0413">Isomerase</keyword>
<accession>A0A4R3I0N0</accession>
<dbReference type="InterPro" id="IPR037401">
    <property type="entry name" value="SnoaL-like"/>
</dbReference>